<evidence type="ECO:0000313" key="9">
    <source>
        <dbReference type="Proteomes" id="UP001064489"/>
    </source>
</evidence>
<dbReference type="FunFam" id="3.40.50.2000:FF:000108">
    <property type="entry name" value="UDP-glycosyltransferase 83A1"/>
    <property type="match status" value="1"/>
</dbReference>
<dbReference type="AlphaFoldDB" id="A0AAD5NIF8"/>
<dbReference type="InterPro" id="IPR027806">
    <property type="entry name" value="HARBI1_dom"/>
</dbReference>
<evidence type="ECO:0000256" key="5">
    <source>
        <dbReference type="ARBA" id="ARBA00022723"/>
    </source>
</evidence>
<evidence type="ECO:0000313" key="8">
    <source>
        <dbReference type="EMBL" id="KAI9159928.1"/>
    </source>
</evidence>
<name>A0AAD5NIF8_ACENE</name>
<accession>A0AAD5NIF8</accession>
<dbReference type="Pfam" id="PF13359">
    <property type="entry name" value="DDE_Tnp_4"/>
    <property type="match status" value="1"/>
</dbReference>
<keyword evidence="4" id="KW-0808">Transferase</keyword>
<dbReference type="InterPro" id="IPR005162">
    <property type="entry name" value="Retrotrans_gag_dom"/>
</dbReference>
<dbReference type="Pfam" id="PF03732">
    <property type="entry name" value="Retrotrans_gag"/>
    <property type="match status" value="1"/>
</dbReference>
<evidence type="ECO:0000259" key="7">
    <source>
        <dbReference type="Pfam" id="PF13359"/>
    </source>
</evidence>
<evidence type="ECO:0000256" key="3">
    <source>
        <dbReference type="ARBA" id="ARBA00022676"/>
    </source>
</evidence>
<dbReference type="Gene3D" id="3.40.50.2000">
    <property type="entry name" value="Glycogen Phosphorylase B"/>
    <property type="match status" value="2"/>
</dbReference>
<keyword evidence="3" id="KW-0328">Glycosyltransferase</keyword>
<comment type="cofactor">
    <cofactor evidence="1">
        <name>a divalent metal cation</name>
        <dbReference type="ChEBI" id="CHEBI:60240"/>
    </cofactor>
</comment>
<dbReference type="PANTHER" id="PTHR11926:SF1555">
    <property type="entry name" value="UDP-GLYCOSYLTRANSFERASE 83A1-LIKE"/>
    <property type="match status" value="1"/>
</dbReference>
<comment type="similarity">
    <text evidence="2">Belongs to the UDP-glycosyltransferase family.</text>
</comment>
<dbReference type="InterPro" id="IPR002213">
    <property type="entry name" value="UDP_glucos_trans"/>
</dbReference>
<proteinExistence type="inferred from homology"/>
<evidence type="ECO:0000256" key="4">
    <source>
        <dbReference type="ARBA" id="ARBA00022679"/>
    </source>
</evidence>
<reference evidence="8" key="2">
    <citation type="submission" date="2023-02" db="EMBL/GenBank/DDBJ databases">
        <authorList>
            <person name="Swenson N.G."/>
            <person name="Wegrzyn J.L."/>
            <person name="Mcevoy S.L."/>
        </authorList>
    </citation>
    <scope>NUCLEOTIDE SEQUENCE</scope>
    <source>
        <strain evidence="8">91603</strain>
        <tissue evidence="8">Leaf</tissue>
    </source>
</reference>
<dbReference type="PANTHER" id="PTHR11926">
    <property type="entry name" value="GLUCOSYL/GLUCURONOSYL TRANSFERASES"/>
    <property type="match status" value="1"/>
</dbReference>
<feature type="domain" description="Retrotransposon gag" evidence="6">
    <location>
        <begin position="309"/>
        <end position="392"/>
    </location>
</feature>
<evidence type="ECO:0000256" key="2">
    <source>
        <dbReference type="ARBA" id="ARBA00009995"/>
    </source>
</evidence>
<keyword evidence="5" id="KW-0479">Metal-binding</keyword>
<dbReference type="GO" id="GO:0046872">
    <property type="term" value="F:metal ion binding"/>
    <property type="evidence" value="ECO:0007669"/>
    <property type="project" value="UniProtKB-KW"/>
</dbReference>
<dbReference type="GO" id="GO:0080043">
    <property type="term" value="F:quercetin 3-O-glucosyltransferase activity"/>
    <property type="evidence" value="ECO:0007669"/>
    <property type="project" value="TreeGrafter"/>
</dbReference>
<dbReference type="Proteomes" id="UP001064489">
    <property type="component" value="Chromosome 2"/>
</dbReference>
<gene>
    <name evidence="8" type="ORF">LWI28_003386</name>
</gene>
<evidence type="ECO:0000256" key="1">
    <source>
        <dbReference type="ARBA" id="ARBA00001968"/>
    </source>
</evidence>
<dbReference type="SUPFAM" id="SSF53756">
    <property type="entry name" value="UDP-Glycosyltransferase/glycogen phosphorylase"/>
    <property type="match status" value="1"/>
</dbReference>
<dbReference type="EMBL" id="JAJSOW010000106">
    <property type="protein sequence ID" value="KAI9159928.1"/>
    <property type="molecule type" value="Genomic_DNA"/>
</dbReference>
<feature type="domain" description="DDE Tnp4" evidence="7">
    <location>
        <begin position="448"/>
        <end position="534"/>
    </location>
</feature>
<reference evidence="8" key="1">
    <citation type="journal article" date="2022" name="Plant J.">
        <title>Strategies of tolerance reflected in two North American maple genomes.</title>
        <authorList>
            <person name="McEvoy S.L."/>
            <person name="Sezen U.U."/>
            <person name="Trouern-Trend A."/>
            <person name="McMahon S.M."/>
            <person name="Schaberg P.G."/>
            <person name="Yang J."/>
            <person name="Wegrzyn J.L."/>
            <person name="Swenson N.G."/>
        </authorList>
    </citation>
    <scope>NUCLEOTIDE SEQUENCE</scope>
    <source>
        <strain evidence="8">91603</strain>
    </source>
</reference>
<dbReference type="CDD" id="cd03784">
    <property type="entry name" value="GT1_Gtf-like"/>
    <property type="match status" value="1"/>
</dbReference>
<protein>
    <submittedName>
        <fullName evidence="8">Uncharacterized protein</fullName>
    </submittedName>
</protein>
<keyword evidence="9" id="KW-1185">Reference proteome</keyword>
<dbReference type="GO" id="GO:0080044">
    <property type="term" value="F:quercetin 7-O-glucosyltransferase activity"/>
    <property type="evidence" value="ECO:0007669"/>
    <property type="project" value="TreeGrafter"/>
</dbReference>
<sequence length="595" mass="67224">MGNPHVLAIPYPAQGHVLPLMEISKSLAKHGIKITFVNTEFVHKMVVNNSDVANSSIRLVSIQDVNDRVEEIFLCMPGKVKELIEQINASDGDKITCVLADSLLGWAMEIAVDKEIKPAAFVAISATASFSISSIPKLIKDGIIGDDGTPTKKQTIQLSPYMPAMNTSHFVWVDRGVWKEQNLFFEYSLRKNRSVELADWVICNSSYDLEPATFNLNPKIHPIAPFVGSNRSGDSVGNFLPEDLSCLKWLDEQPAQSVIYVAFGSHTSFDQTQFEQFALGLQLSNRPFLWVLRPNIADKLNDGYLQGFQERRSRWFGGLASGMIRNFEKLIQSFTKKFIGNIQRRKSISVFSTLRQRKDEKLKDHMHKFSREVSKVQDPNDDSVVSVFVNSLQLSQLLLSVRQKGATTYAYLVDEVGGYVCSPLPREASSPPSVVVSSDGTIMAPLSSDCGFANRRQFLAPYRGVRYHLQDFAGNGNDPENEKELFNLRHASLKNVIERIFGIFKSRFTIFKSAPPFPFKTQVEIVLAHVALHNFLHKECRSDEFPIEEESASSSSPPIVEEELEELVLQTQEQQREEANAWRLSISDYMWRERY</sequence>
<organism evidence="8 9">
    <name type="scientific">Acer negundo</name>
    <name type="common">Box elder</name>
    <dbReference type="NCBI Taxonomy" id="4023"/>
    <lineage>
        <taxon>Eukaryota</taxon>
        <taxon>Viridiplantae</taxon>
        <taxon>Streptophyta</taxon>
        <taxon>Embryophyta</taxon>
        <taxon>Tracheophyta</taxon>
        <taxon>Spermatophyta</taxon>
        <taxon>Magnoliopsida</taxon>
        <taxon>eudicotyledons</taxon>
        <taxon>Gunneridae</taxon>
        <taxon>Pentapetalae</taxon>
        <taxon>rosids</taxon>
        <taxon>malvids</taxon>
        <taxon>Sapindales</taxon>
        <taxon>Sapindaceae</taxon>
        <taxon>Hippocastanoideae</taxon>
        <taxon>Acereae</taxon>
        <taxon>Acer</taxon>
    </lineage>
</organism>
<comment type="caution">
    <text evidence="8">The sequence shown here is derived from an EMBL/GenBank/DDBJ whole genome shotgun (WGS) entry which is preliminary data.</text>
</comment>
<evidence type="ECO:0000259" key="6">
    <source>
        <dbReference type="Pfam" id="PF03732"/>
    </source>
</evidence>